<gene>
    <name evidence="6" type="ORF">Q73A0000_05530</name>
</gene>
<dbReference type="PANTHER" id="PTHR42852">
    <property type="entry name" value="THIOL:DISULFIDE INTERCHANGE PROTEIN DSBE"/>
    <property type="match status" value="1"/>
</dbReference>
<keyword evidence="4" id="KW-0676">Redox-active center</keyword>
<dbReference type="InterPro" id="IPR050553">
    <property type="entry name" value="Thioredoxin_ResA/DsbE_sf"/>
</dbReference>
<dbReference type="Proteomes" id="UP000594195">
    <property type="component" value="Chromosome"/>
</dbReference>
<dbReference type="EMBL" id="CP040442">
    <property type="protein sequence ID" value="QOW09861.1"/>
    <property type="molecule type" value="Genomic_DNA"/>
</dbReference>
<dbReference type="PANTHER" id="PTHR42852:SF6">
    <property type="entry name" value="THIOL:DISULFIDE INTERCHANGE PROTEIN DSBE"/>
    <property type="match status" value="1"/>
</dbReference>
<name>A0A7M2Y6S2_9FLAO</name>
<dbReference type="PROSITE" id="PS51352">
    <property type="entry name" value="THIOREDOXIN_2"/>
    <property type="match status" value="1"/>
</dbReference>
<evidence type="ECO:0000259" key="5">
    <source>
        <dbReference type="PROSITE" id="PS51352"/>
    </source>
</evidence>
<dbReference type="InterPro" id="IPR036249">
    <property type="entry name" value="Thioredoxin-like_sf"/>
</dbReference>
<dbReference type="GO" id="GO:0016491">
    <property type="term" value="F:oxidoreductase activity"/>
    <property type="evidence" value="ECO:0007669"/>
    <property type="project" value="InterPro"/>
</dbReference>
<keyword evidence="3" id="KW-1015">Disulfide bond</keyword>
<dbReference type="RefSeq" id="WP_193813078.1">
    <property type="nucleotide sequence ID" value="NZ_CP040442.1"/>
</dbReference>
<evidence type="ECO:0000256" key="4">
    <source>
        <dbReference type="ARBA" id="ARBA00023284"/>
    </source>
</evidence>
<dbReference type="InterPro" id="IPR013766">
    <property type="entry name" value="Thioredoxin_domain"/>
</dbReference>
<dbReference type="Pfam" id="PF08534">
    <property type="entry name" value="Redoxin"/>
    <property type="match status" value="1"/>
</dbReference>
<dbReference type="CDD" id="cd02966">
    <property type="entry name" value="TlpA_like_family"/>
    <property type="match status" value="1"/>
</dbReference>
<keyword evidence="2" id="KW-0201">Cytochrome c-type biogenesis</keyword>
<protein>
    <submittedName>
        <fullName evidence="6">TlpA family protein disulfide reductase</fullName>
    </submittedName>
</protein>
<keyword evidence="7" id="KW-1185">Reference proteome</keyword>
<dbReference type="AlphaFoldDB" id="A0A7M2Y6S2"/>
<accession>A0A7M2Y6S2</accession>
<dbReference type="GO" id="GO:0017004">
    <property type="term" value="P:cytochrome complex assembly"/>
    <property type="evidence" value="ECO:0007669"/>
    <property type="project" value="UniProtKB-KW"/>
</dbReference>
<feature type="domain" description="Thioredoxin" evidence="5">
    <location>
        <begin position="97"/>
        <end position="233"/>
    </location>
</feature>
<evidence type="ECO:0000256" key="2">
    <source>
        <dbReference type="ARBA" id="ARBA00022748"/>
    </source>
</evidence>
<evidence type="ECO:0000313" key="7">
    <source>
        <dbReference type="Proteomes" id="UP000594195"/>
    </source>
</evidence>
<dbReference type="KEGG" id="kfa:Q73A0000_05530"/>
<comment type="subcellular location">
    <subcellularLocation>
        <location evidence="1">Cell envelope</location>
    </subcellularLocation>
</comment>
<evidence type="ECO:0000256" key="3">
    <source>
        <dbReference type="ARBA" id="ARBA00023157"/>
    </source>
</evidence>
<sequence>MKATLTVLTILISILSFSQTKVYKSPNGKILSQEEYKKAKISSLENMKKMLGADYELYEKLEVSKKTNSSILYSFEWEFLNEEMHAEKLVLEKLLGTKIDFKNLNFLVHNEKNNVDYKKPTFVNFWFTTCPPCIEELPALNELKNKYQDKINFVSITFDSSEKVEKFLTKYEFNFIHIVGEKDFINSHGFNGYPKTFLLDKNQILKSVTGSLPSKKDENAYNVQMKLMEEALQKLL</sequence>
<proteinExistence type="predicted"/>
<dbReference type="GO" id="GO:0030313">
    <property type="term" value="C:cell envelope"/>
    <property type="evidence" value="ECO:0007669"/>
    <property type="project" value="UniProtKB-SubCell"/>
</dbReference>
<evidence type="ECO:0000313" key="6">
    <source>
        <dbReference type="EMBL" id="QOW09861.1"/>
    </source>
</evidence>
<dbReference type="SUPFAM" id="SSF52833">
    <property type="entry name" value="Thioredoxin-like"/>
    <property type="match status" value="1"/>
</dbReference>
<organism evidence="6 7">
    <name type="scientific">Kaistella flava</name>
    <name type="common">ex Peng et al. 2021</name>
    <dbReference type="NCBI Taxonomy" id="2038776"/>
    <lineage>
        <taxon>Bacteria</taxon>
        <taxon>Pseudomonadati</taxon>
        <taxon>Bacteroidota</taxon>
        <taxon>Flavobacteriia</taxon>
        <taxon>Flavobacteriales</taxon>
        <taxon>Weeksellaceae</taxon>
        <taxon>Chryseobacterium group</taxon>
        <taxon>Kaistella</taxon>
    </lineage>
</organism>
<dbReference type="Gene3D" id="3.40.30.10">
    <property type="entry name" value="Glutaredoxin"/>
    <property type="match status" value="1"/>
</dbReference>
<dbReference type="InterPro" id="IPR013740">
    <property type="entry name" value="Redoxin"/>
</dbReference>
<evidence type="ECO:0000256" key="1">
    <source>
        <dbReference type="ARBA" id="ARBA00004196"/>
    </source>
</evidence>
<reference evidence="6 7" key="1">
    <citation type="submission" date="2019-05" db="EMBL/GenBank/DDBJ databases">
        <title>Chryseobacterium sp. isolated from King George Island, maritime Antarctica.</title>
        <authorList>
            <person name="Peng X."/>
        </authorList>
    </citation>
    <scope>NUCLEOTIDE SEQUENCE [LARGE SCALE GENOMIC DNA]</scope>
    <source>
        <strain evidence="6 7">7-3A</strain>
    </source>
</reference>